<feature type="chain" id="PRO_5016238127" evidence="1">
    <location>
        <begin position="22"/>
        <end position="997"/>
    </location>
</feature>
<dbReference type="SMART" id="SM00869">
    <property type="entry name" value="Autotransporter"/>
    <property type="match status" value="1"/>
</dbReference>
<dbReference type="InterPro" id="IPR036709">
    <property type="entry name" value="Autotransporte_beta_dom_sf"/>
</dbReference>
<dbReference type="EMBL" id="QFYS01000006">
    <property type="protein sequence ID" value="RAK64423.1"/>
    <property type="molecule type" value="Genomic_DNA"/>
</dbReference>
<evidence type="ECO:0000313" key="4">
    <source>
        <dbReference type="Proteomes" id="UP000249524"/>
    </source>
</evidence>
<dbReference type="SUPFAM" id="SSF103515">
    <property type="entry name" value="Autotransporter"/>
    <property type="match status" value="1"/>
</dbReference>
<name>A0A328BBC1_9CAUL</name>
<evidence type="ECO:0000313" key="3">
    <source>
        <dbReference type="EMBL" id="RAK64423.1"/>
    </source>
</evidence>
<keyword evidence="1" id="KW-0732">Signal</keyword>
<protein>
    <submittedName>
        <fullName evidence="3">Autotransporter domain-containing protein</fullName>
    </submittedName>
</protein>
<organism evidence="3 4">
    <name type="scientific">Phenylobacterium kunshanense</name>
    <dbReference type="NCBI Taxonomy" id="1445034"/>
    <lineage>
        <taxon>Bacteria</taxon>
        <taxon>Pseudomonadati</taxon>
        <taxon>Pseudomonadota</taxon>
        <taxon>Alphaproteobacteria</taxon>
        <taxon>Caulobacterales</taxon>
        <taxon>Caulobacteraceae</taxon>
        <taxon>Phenylobacterium</taxon>
    </lineage>
</organism>
<dbReference type="InterPro" id="IPR005546">
    <property type="entry name" value="Autotransporte_beta"/>
</dbReference>
<dbReference type="PROSITE" id="PS51208">
    <property type="entry name" value="AUTOTRANSPORTER"/>
    <property type="match status" value="1"/>
</dbReference>
<proteinExistence type="predicted"/>
<feature type="signal peptide" evidence="1">
    <location>
        <begin position="1"/>
        <end position="21"/>
    </location>
</feature>
<evidence type="ECO:0000259" key="2">
    <source>
        <dbReference type="PROSITE" id="PS51208"/>
    </source>
</evidence>
<accession>A0A328BBC1</accession>
<dbReference type="OrthoDB" id="7613961at2"/>
<feature type="domain" description="Autotransporter" evidence="2">
    <location>
        <begin position="721"/>
        <end position="997"/>
    </location>
</feature>
<sequence>MKRLFVSAALLPLLHAASASAETKISTATTAPVRTSTIAGGQPDSILIETAGSIAPTTAGAAVTVDSSHAVTNSGSITFNGVSGATGILATGEVGIGIANAGSISLVEDYTATDTDSDGDVDGPFAQGTGRYGVRVQSPTFVVGNIASSGSIAIEGNDSAGISVETRQIGAVTTSGTISVIGDRSVGVRVDSISGDVKILGAVSAQGEGSVGVQVGQVDGALVLQNGITVTGYRTNSRQTDAVRAKFDADDLKQGGPAVRITGSVAKGVLLDRPPADTSTTDTDEDDDGVVDTAEATASIISYGGAPAIDIGGATATTLGAVGTGVLQYGFVNRGTITADGVNDGVAATALRIGQPGGGTVTVQTGIHNDGGTIVGRSYLAQSTGVLLGAGAVVPAFVNSGVVGAEQNGGLHDARALVDQSGTLSFVDNFGTIKAVVTPATGVTQTGRAVAIDLSANTSGALIRQSKLTSTAVPTIGGDVLLGSGDDRLELLGGTLSGTMSFGAGRDSLLIDGGAAVAGRIVDADGTLALDLREGSLTLSNTAVVGLSTLNIGAKGVLAVSIDPSVTTTRLNVAGAATVAAGAQVAVTLTGISRGTKSFQIVQAGSLEVGQAGATLAGAPFLYQAALRAETSAGALYVDLRPKTAAELGLNRSGGQAYEAILASLDKDEAIEQAFLGQSARAGFQNLYDQMLPDHSGGVLMSAAAISSAVSSAVAQPMAIDTTSGSGVWAQEVVFNMRRDRVDAMGFKSQGFGFAAGYDLQGEANALGANVSFVTADVKDRGSAAGEETSMNLIGAGLYWRVDGGPLQAAVRGGFGYAFLEGDRRLIAEDLGLRAKASWNAWMVDAYAGASYEFRAGPFYARPELSASYLRLAEDGYREKGESAGFNLTVDKRSADMLTGEALLAIGWRFGDEVYFAPEIKGGYRTKLAGGPGKTTAHFEGGQDFTLSPEDAFKGGAVVRAGFRGGAARVLYAVNGGATLDDDYEEYDVRATIRFQF</sequence>
<evidence type="ECO:0000256" key="1">
    <source>
        <dbReference type="SAM" id="SignalP"/>
    </source>
</evidence>
<dbReference type="AlphaFoldDB" id="A0A328BBC1"/>
<keyword evidence="4" id="KW-1185">Reference proteome</keyword>
<reference evidence="3 4" key="1">
    <citation type="submission" date="2018-05" db="EMBL/GenBank/DDBJ databases">
        <authorList>
            <person name="Lanie J.A."/>
            <person name="Ng W.-L."/>
            <person name="Kazmierczak K.M."/>
            <person name="Andrzejewski T.M."/>
            <person name="Davidsen T.M."/>
            <person name="Wayne K.J."/>
            <person name="Tettelin H."/>
            <person name="Glass J.I."/>
            <person name="Rusch D."/>
            <person name="Podicherti R."/>
            <person name="Tsui H.-C.T."/>
            <person name="Winkler M.E."/>
        </authorList>
    </citation>
    <scope>NUCLEOTIDE SEQUENCE [LARGE SCALE GENOMIC DNA]</scope>
    <source>
        <strain evidence="3 4">BUT-10</strain>
    </source>
</reference>
<dbReference type="Proteomes" id="UP000249524">
    <property type="component" value="Unassembled WGS sequence"/>
</dbReference>
<gene>
    <name evidence="3" type="ORF">DJ019_14790</name>
</gene>
<comment type="caution">
    <text evidence="3">The sequence shown here is derived from an EMBL/GenBank/DDBJ whole genome shotgun (WGS) entry which is preliminary data.</text>
</comment>
<dbReference type="RefSeq" id="WP_111276810.1">
    <property type="nucleotide sequence ID" value="NZ_QFYS01000006.1"/>
</dbReference>